<name>A0A1G7HT78_9FLAO</name>
<protein>
    <recommendedName>
        <fullName evidence="3">DUF3299 domain-containing protein</fullName>
    </recommendedName>
</protein>
<gene>
    <name evidence="1" type="ORF">SAMN04487992_106255</name>
</gene>
<evidence type="ECO:0000313" key="2">
    <source>
        <dbReference type="Proteomes" id="UP000182114"/>
    </source>
</evidence>
<reference evidence="2" key="1">
    <citation type="submission" date="2016-10" db="EMBL/GenBank/DDBJ databases">
        <authorList>
            <person name="Varghese N."/>
            <person name="Submissions S."/>
        </authorList>
    </citation>
    <scope>NUCLEOTIDE SEQUENCE [LARGE SCALE GENOMIC DNA]</scope>
    <source>
        <strain evidence="2">DSM 24729</strain>
    </source>
</reference>
<proteinExistence type="predicted"/>
<evidence type="ECO:0008006" key="3">
    <source>
        <dbReference type="Google" id="ProtNLM"/>
    </source>
</evidence>
<evidence type="ECO:0000313" key="1">
    <source>
        <dbReference type="EMBL" id="SDF03548.1"/>
    </source>
</evidence>
<dbReference type="RefSeq" id="WP_074538555.1">
    <property type="nucleotide sequence ID" value="NZ_FNBD01000006.1"/>
</dbReference>
<accession>A0A1G7HT78</accession>
<keyword evidence="2" id="KW-1185">Reference proteome</keyword>
<dbReference type="Gene3D" id="2.40.50.870">
    <property type="entry name" value="Protein of unknown function (DUF3299)"/>
    <property type="match status" value="1"/>
</dbReference>
<dbReference type="Proteomes" id="UP000182114">
    <property type="component" value="Unassembled WGS sequence"/>
</dbReference>
<organism evidence="1 2">
    <name type="scientific">Cellulophaga baltica</name>
    <dbReference type="NCBI Taxonomy" id="76594"/>
    <lineage>
        <taxon>Bacteria</taxon>
        <taxon>Pseudomonadati</taxon>
        <taxon>Bacteroidota</taxon>
        <taxon>Flavobacteriia</taxon>
        <taxon>Flavobacteriales</taxon>
        <taxon>Flavobacteriaceae</taxon>
        <taxon>Cellulophaga</taxon>
    </lineage>
</organism>
<dbReference type="EMBL" id="FNBD01000006">
    <property type="protein sequence ID" value="SDF03548.1"/>
    <property type="molecule type" value="Genomic_DNA"/>
</dbReference>
<sequence>MKNKILFTFILFTYALGYSQRETSWADLAKVRYTDKFFPAYDDYFLYPEFSGSVKDLEGKQITVTGYFLNIDPNGKLFILSKGPMSACFFCGQGGPETVIELQFVVHPKFKTDQVVSITGILKLNKDDVEHFNYILTDCYGLLLK</sequence>
<dbReference type="AlphaFoldDB" id="A0A1G7HT78"/>